<keyword evidence="3 9" id="KW-0808">Transferase</keyword>
<dbReference type="NCBIfam" id="NF003670">
    <property type="entry name" value="PRK05293.1"/>
    <property type="match status" value="1"/>
</dbReference>
<dbReference type="GO" id="GO:0005524">
    <property type="term" value="F:ATP binding"/>
    <property type="evidence" value="ECO:0007669"/>
    <property type="project" value="UniProtKB-KW"/>
</dbReference>
<organism evidence="12 13">
    <name type="scientific">Succiniclasticum ruminis</name>
    <dbReference type="NCBI Taxonomy" id="40841"/>
    <lineage>
        <taxon>Bacteria</taxon>
        <taxon>Bacillati</taxon>
        <taxon>Bacillota</taxon>
        <taxon>Negativicutes</taxon>
        <taxon>Acidaminococcales</taxon>
        <taxon>Acidaminococcaceae</taxon>
        <taxon>Succiniclasticum</taxon>
    </lineage>
</organism>
<keyword evidence="7 9" id="KW-0320">Glycogen biosynthesis</keyword>
<comment type="function">
    <text evidence="9">Involved in the biosynthesis of ADP-glucose, a building block required for the elongation reactions to produce glycogen. Catalyzes the reaction between ATP and alpha-D-glucose 1-phosphate (G1P) to produce pyrophosphate and ADP-Glc.</text>
</comment>
<evidence type="ECO:0000256" key="1">
    <source>
        <dbReference type="ARBA" id="ARBA00010443"/>
    </source>
</evidence>
<evidence type="ECO:0000313" key="12">
    <source>
        <dbReference type="EMBL" id="SDC66785.1"/>
    </source>
</evidence>
<comment type="catalytic activity">
    <reaction evidence="9">
        <text>alpha-D-glucose 1-phosphate + ATP + H(+) = ADP-alpha-D-glucose + diphosphate</text>
        <dbReference type="Rhea" id="RHEA:12120"/>
        <dbReference type="ChEBI" id="CHEBI:15378"/>
        <dbReference type="ChEBI" id="CHEBI:30616"/>
        <dbReference type="ChEBI" id="CHEBI:33019"/>
        <dbReference type="ChEBI" id="CHEBI:57498"/>
        <dbReference type="ChEBI" id="CHEBI:58601"/>
        <dbReference type="EC" id="2.7.7.27"/>
    </reaction>
</comment>
<keyword evidence="5 9" id="KW-0547">Nucleotide-binding</keyword>
<feature type="binding site" evidence="9">
    <location>
        <begin position="181"/>
        <end position="182"/>
    </location>
    <ligand>
        <name>alpha-D-glucose 1-phosphate</name>
        <dbReference type="ChEBI" id="CHEBI:58601"/>
    </ligand>
</feature>
<dbReference type="GO" id="GO:0008878">
    <property type="term" value="F:glucose-1-phosphate adenylyltransferase activity"/>
    <property type="evidence" value="ECO:0007669"/>
    <property type="project" value="UniProtKB-UniRule"/>
</dbReference>
<dbReference type="SUPFAM" id="SSF53448">
    <property type="entry name" value="Nucleotide-diphospho-sugar transferases"/>
    <property type="match status" value="1"/>
</dbReference>
<feature type="binding site" evidence="9">
    <location>
        <position position="101"/>
    </location>
    <ligand>
        <name>alpha-D-glucose 1-phosphate</name>
        <dbReference type="ChEBI" id="CHEBI:58601"/>
    </ligand>
</feature>
<keyword evidence="6 9" id="KW-0067">ATP-binding</keyword>
<dbReference type="PROSITE" id="PS00810">
    <property type="entry name" value="ADP_GLC_PYROPHOSPH_3"/>
    <property type="match status" value="1"/>
</dbReference>
<proteinExistence type="inferred from homology"/>
<sequence>MQRTECLAMILAGGKGSRLGVLTKNVAKPAVLFGGKYRIIDFTLSNCRNSGISTVGILTQYQPLELNWYIGNGSSWDLDSERGGAFILPPYMNDKDSSNWYQGTADAIFQNLNFMDMIDPEYVLVLSGDHIYSMDYAKMLAFHKKHKAKATVSTIQVPLSEASRFGIMNTDPNLRIREFEEKPKNPKSTLASMGIYIFNKEVLKEYLIADAKRKDSDHDFGKNVIPAMLNDKLPVYAYPFEGYWKDVGTFESLWQANMDLLADEPLLSLNDPNWRIYAGNHSFPPHYVGPKGQLHSSLVGEGAAISGKVSHSVIFYNVVVEEGAQVTNSVILPGTVVEKDAVIDRAIIGERCRICAGVQIQGTNSEVAVYGNDETVKAERKGKGAK</sequence>
<dbReference type="UniPathway" id="UPA00164"/>
<evidence type="ECO:0000256" key="5">
    <source>
        <dbReference type="ARBA" id="ARBA00022741"/>
    </source>
</evidence>
<accession>A0A1G6NI53</accession>
<dbReference type="PROSITE" id="PS00808">
    <property type="entry name" value="ADP_GLC_PYROPHOSPH_1"/>
    <property type="match status" value="1"/>
</dbReference>
<dbReference type="InterPro" id="IPR005835">
    <property type="entry name" value="NTP_transferase_dom"/>
</dbReference>
<keyword evidence="8 9" id="KW-0119">Carbohydrate metabolism</keyword>
<dbReference type="InterPro" id="IPR023049">
    <property type="entry name" value="GlgC_bac"/>
</dbReference>
<keyword evidence="13" id="KW-1185">Reference proteome</keyword>
<evidence type="ECO:0000256" key="4">
    <source>
        <dbReference type="ARBA" id="ARBA00022695"/>
    </source>
</evidence>
<dbReference type="EC" id="2.7.7.27" evidence="9"/>
<keyword evidence="2 9" id="KW-0321">Glycogen metabolism</keyword>
<feature type="binding site" evidence="9">
    <location>
        <position position="192"/>
    </location>
    <ligand>
        <name>alpha-D-glucose 1-phosphate</name>
        <dbReference type="ChEBI" id="CHEBI:58601"/>
    </ligand>
</feature>
<dbReference type="CDD" id="cd04651">
    <property type="entry name" value="LbH_G1P_AT_C"/>
    <property type="match status" value="1"/>
</dbReference>
<feature type="site" description="Could play a key role in the communication between the regulatory and the substrate sites" evidence="9">
    <location>
        <position position="60"/>
    </location>
</feature>
<dbReference type="PANTHER" id="PTHR43523">
    <property type="entry name" value="GLUCOSE-1-PHOSPHATE ADENYLYLTRANSFERASE-RELATED"/>
    <property type="match status" value="1"/>
</dbReference>
<protein>
    <recommendedName>
        <fullName evidence="9">Glucose-1-phosphate adenylyltransferase</fullName>
        <ecNumber evidence="9">2.7.7.27</ecNumber>
    </recommendedName>
    <alternativeName>
        <fullName evidence="9">ADP-glucose pyrophosphorylase</fullName>
        <shortName evidence="9">ADPGlc PPase</shortName>
    </alternativeName>
    <alternativeName>
        <fullName evidence="9">ADP-glucose synthase</fullName>
    </alternativeName>
</protein>
<dbReference type="InterPro" id="IPR029044">
    <property type="entry name" value="Nucleotide-diphossugar_trans"/>
</dbReference>
<dbReference type="InterPro" id="IPR011831">
    <property type="entry name" value="ADP-Glc_PPase"/>
</dbReference>
<dbReference type="GO" id="GO:0005978">
    <property type="term" value="P:glycogen biosynthetic process"/>
    <property type="evidence" value="ECO:0007669"/>
    <property type="project" value="UniProtKB-UniRule"/>
</dbReference>
<comment type="pathway">
    <text evidence="9">Glycan biosynthesis; glycogen biosynthesis.</text>
</comment>
<feature type="domain" description="Nucleotidyl transferase" evidence="10">
    <location>
        <begin position="8"/>
        <end position="261"/>
    </location>
</feature>
<evidence type="ECO:0000256" key="7">
    <source>
        <dbReference type="ARBA" id="ARBA00023056"/>
    </source>
</evidence>
<feature type="domain" description="Glucose-1-phosphate adenylyltransferase/Bifunctional protein GlmU-like C-terminal hexapeptide" evidence="11">
    <location>
        <begin position="290"/>
        <end position="363"/>
    </location>
</feature>
<evidence type="ECO:0000313" key="13">
    <source>
        <dbReference type="Proteomes" id="UP000198943"/>
    </source>
</evidence>
<dbReference type="Gene3D" id="3.90.550.10">
    <property type="entry name" value="Spore Coat Polysaccharide Biosynthesis Protein SpsA, Chain A"/>
    <property type="match status" value="1"/>
</dbReference>
<evidence type="ECO:0000256" key="2">
    <source>
        <dbReference type="ARBA" id="ARBA00022600"/>
    </source>
</evidence>
<evidence type="ECO:0000256" key="3">
    <source>
        <dbReference type="ARBA" id="ARBA00022679"/>
    </source>
</evidence>
<dbReference type="Pfam" id="PF24894">
    <property type="entry name" value="Hexapep_GlmU"/>
    <property type="match status" value="1"/>
</dbReference>
<dbReference type="NCBIfam" id="TIGR02091">
    <property type="entry name" value="glgC"/>
    <property type="match status" value="1"/>
</dbReference>
<name>A0A1G6NI53_9FIRM</name>
<feature type="site" description="Could play a key role in the communication between the regulatory and the substrate sites" evidence="9">
    <location>
        <position position="100"/>
    </location>
</feature>
<comment type="subunit">
    <text evidence="9">Homotetramer.</text>
</comment>
<dbReference type="EMBL" id="FMYW01000013">
    <property type="protein sequence ID" value="SDC66785.1"/>
    <property type="molecule type" value="Genomic_DNA"/>
</dbReference>
<evidence type="ECO:0000259" key="10">
    <source>
        <dbReference type="Pfam" id="PF00483"/>
    </source>
</evidence>
<comment type="similarity">
    <text evidence="1 9">Belongs to the bacterial/plant glucose-1-phosphate adenylyltransferase family.</text>
</comment>
<keyword evidence="4 9" id="KW-0548">Nucleotidyltransferase</keyword>
<dbReference type="InterPro" id="IPR056818">
    <property type="entry name" value="GlmU/GlgC-like_hexapep"/>
</dbReference>
<evidence type="ECO:0000259" key="11">
    <source>
        <dbReference type="Pfam" id="PF24894"/>
    </source>
</evidence>
<dbReference type="PANTHER" id="PTHR43523:SF2">
    <property type="entry name" value="GLUCOSE-1-PHOSPHATE ADENYLYLTRANSFERASE"/>
    <property type="match status" value="1"/>
</dbReference>
<evidence type="ECO:0000256" key="6">
    <source>
        <dbReference type="ARBA" id="ARBA00022840"/>
    </source>
</evidence>
<dbReference type="InterPro" id="IPR005836">
    <property type="entry name" value="ADP_Glu_pyroP_CS"/>
</dbReference>
<dbReference type="Proteomes" id="UP000198943">
    <property type="component" value="Unassembled WGS sequence"/>
</dbReference>
<feature type="binding site" evidence="9">
    <location>
        <position position="166"/>
    </location>
    <ligand>
        <name>alpha-D-glucose 1-phosphate</name>
        <dbReference type="ChEBI" id="CHEBI:58601"/>
    </ligand>
</feature>
<dbReference type="InterPro" id="IPR011004">
    <property type="entry name" value="Trimer_LpxA-like_sf"/>
</dbReference>
<dbReference type="Gene3D" id="2.160.10.10">
    <property type="entry name" value="Hexapeptide repeat proteins"/>
    <property type="match status" value="1"/>
</dbReference>
<dbReference type="RefSeq" id="WP_093730911.1">
    <property type="nucleotide sequence ID" value="NZ_FMYW01000013.1"/>
</dbReference>
<dbReference type="Pfam" id="PF00483">
    <property type="entry name" value="NTP_transferase"/>
    <property type="match status" value="1"/>
</dbReference>
<dbReference type="SUPFAM" id="SSF51161">
    <property type="entry name" value="Trimeric LpxA-like enzymes"/>
    <property type="match status" value="1"/>
</dbReference>
<reference evidence="13" key="1">
    <citation type="submission" date="2016-10" db="EMBL/GenBank/DDBJ databases">
        <authorList>
            <person name="Varghese N."/>
            <person name="Submissions S."/>
        </authorList>
    </citation>
    <scope>NUCLEOTIDE SEQUENCE [LARGE SCALE GENOMIC DNA]</scope>
    <source>
        <strain evidence="13">DSM 11005</strain>
    </source>
</reference>
<evidence type="ECO:0000256" key="9">
    <source>
        <dbReference type="HAMAP-Rule" id="MF_00624"/>
    </source>
</evidence>
<dbReference type="AlphaFoldDB" id="A0A1G6NI53"/>
<dbReference type="HAMAP" id="MF_00624">
    <property type="entry name" value="GlgC"/>
    <property type="match status" value="1"/>
</dbReference>
<gene>
    <name evidence="9" type="primary">glgC</name>
    <name evidence="12" type="ORF">SAMN04487864_11365</name>
</gene>
<evidence type="ECO:0000256" key="8">
    <source>
        <dbReference type="ARBA" id="ARBA00023277"/>
    </source>
</evidence>
<dbReference type="OrthoDB" id="9801810at2"/>
<dbReference type="PROSITE" id="PS00809">
    <property type="entry name" value="ADP_GLC_PYROPHOSPH_2"/>
    <property type="match status" value="1"/>
</dbReference>
<dbReference type="CDD" id="cd02508">
    <property type="entry name" value="ADP_Glucose_PP"/>
    <property type="match status" value="1"/>
</dbReference>